<evidence type="ECO:0000313" key="1">
    <source>
        <dbReference type="EMBL" id="KAK6939143.1"/>
    </source>
</evidence>
<comment type="caution">
    <text evidence="1">The sequence shown here is derived from an EMBL/GenBank/DDBJ whole genome shotgun (WGS) entry which is preliminary data.</text>
</comment>
<proteinExistence type="predicted"/>
<dbReference type="AlphaFoldDB" id="A0AAN8VQ58"/>
<keyword evidence="2" id="KW-1185">Reference proteome</keyword>
<dbReference type="PANTHER" id="PTHR31276:SF15">
    <property type="entry name" value="PROTEIN MIZU-KUSSEI 1"/>
    <property type="match status" value="1"/>
</dbReference>
<dbReference type="Pfam" id="PF04759">
    <property type="entry name" value="DUF617"/>
    <property type="match status" value="1"/>
</dbReference>
<accession>A0AAN8VQ58</accession>
<dbReference type="Proteomes" id="UP001370490">
    <property type="component" value="Unassembled WGS sequence"/>
</dbReference>
<protein>
    <submittedName>
        <fullName evidence="1">Protein MIZU-KUSSEI 1-like, plant</fullName>
    </submittedName>
</protein>
<gene>
    <name evidence="1" type="ORF">RJ641_032651</name>
</gene>
<dbReference type="EMBL" id="JBAMMX010000006">
    <property type="protein sequence ID" value="KAK6939143.1"/>
    <property type="molecule type" value="Genomic_DNA"/>
</dbReference>
<evidence type="ECO:0000313" key="2">
    <source>
        <dbReference type="Proteomes" id="UP001370490"/>
    </source>
</evidence>
<dbReference type="GO" id="GO:0010274">
    <property type="term" value="P:hydrotropism"/>
    <property type="evidence" value="ECO:0007669"/>
    <property type="project" value="InterPro"/>
</dbReference>
<dbReference type="InterPro" id="IPR006460">
    <property type="entry name" value="MIZ1-like_pln"/>
</dbReference>
<dbReference type="NCBIfam" id="TIGR01570">
    <property type="entry name" value="A_thal_3588"/>
    <property type="match status" value="1"/>
</dbReference>
<reference evidence="1 2" key="1">
    <citation type="submission" date="2023-12" db="EMBL/GenBank/DDBJ databases">
        <title>A high-quality genome assembly for Dillenia turbinata (Dilleniales).</title>
        <authorList>
            <person name="Chanderbali A."/>
        </authorList>
    </citation>
    <scope>NUCLEOTIDE SEQUENCE [LARGE SCALE GENOMIC DNA]</scope>
    <source>
        <strain evidence="1">LSX21</strain>
        <tissue evidence="1">Leaf</tissue>
    </source>
</reference>
<organism evidence="1 2">
    <name type="scientific">Dillenia turbinata</name>
    <dbReference type="NCBI Taxonomy" id="194707"/>
    <lineage>
        <taxon>Eukaryota</taxon>
        <taxon>Viridiplantae</taxon>
        <taxon>Streptophyta</taxon>
        <taxon>Embryophyta</taxon>
        <taxon>Tracheophyta</taxon>
        <taxon>Spermatophyta</taxon>
        <taxon>Magnoliopsida</taxon>
        <taxon>eudicotyledons</taxon>
        <taxon>Gunneridae</taxon>
        <taxon>Pentapetalae</taxon>
        <taxon>Dilleniales</taxon>
        <taxon>Dilleniaceae</taxon>
        <taxon>Dillenia</taxon>
    </lineage>
</organism>
<name>A0AAN8VQ58_9MAGN</name>
<sequence>MRTMVDMGMGRERGALPPYIVKLNGTSSTALVDVDCGREVKFRRSFRSLVECMVPCCCGFHHHPAASSSSSSFSASDNIPADSATSYNYISSPPTSTSTSAALRVTGTFFGYRKGRKVSFCLQDQDRGRSAAPILLLDLAVPTSYLAREMQHGLLRIALECDHRSLNLKHKASDEPSSAASGLFDVPAWSMYCNGRKVGFALRRHLTVSDITVLDLMRSVSVGAGVLPLHGDLLYLRATFDRVVGSRDSESFHMINPDGTSAQELSIFFLRS</sequence>
<dbReference type="PANTHER" id="PTHR31276">
    <property type="match status" value="1"/>
</dbReference>